<accession>A0A2D1GPP2</accession>
<name>A0A2D1GPP2_9CAUD</name>
<evidence type="ECO:0000313" key="1">
    <source>
        <dbReference type="EMBL" id="ATN93964.1"/>
    </source>
</evidence>
<reference evidence="2" key="1">
    <citation type="submission" date="2017-09" db="EMBL/GenBank/DDBJ databases">
        <authorList>
            <person name="Ehlers B."/>
            <person name="Leendertz F.H."/>
        </authorList>
    </citation>
    <scope>NUCLEOTIDE SEQUENCE [LARGE SCALE GENOMIC DNA]</scope>
</reference>
<dbReference type="EMBL" id="MG009575">
    <property type="protein sequence ID" value="ATN93964.1"/>
    <property type="molecule type" value="Genomic_DNA"/>
</dbReference>
<keyword evidence="2" id="KW-1185">Reference proteome</keyword>
<organism evidence="1 2">
    <name type="scientific">Mycobacterium phage Kumao</name>
    <dbReference type="NCBI Taxonomy" id="2041344"/>
    <lineage>
        <taxon>Viruses</taxon>
        <taxon>Duplodnaviria</taxon>
        <taxon>Heunggongvirae</taxon>
        <taxon>Uroviricota</taxon>
        <taxon>Caudoviricetes</taxon>
        <taxon>Vilmaviridae</taxon>
        <taxon>Kumaovirus</taxon>
        <taxon>Kumaovirus kumao</taxon>
    </lineage>
</organism>
<dbReference type="KEGG" id="vg:63210220"/>
<gene>
    <name evidence="1" type="primary">1</name>
    <name evidence="1" type="ORF">SEA_KUMAO_1</name>
</gene>
<sequence>MADEVQFPKIDIDGVHDAWVERGLAHEVERDGGYGWFCPTCEAESKQTWESRLIAMQFATVHHYEHREAA</sequence>
<protein>
    <submittedName>
        <fullName evidence="1">Uncharacterized protein</fullName>
    </submittedName>
</protein>
<dbReference type="Proteomes" id="UP000229090">
    <property type="component" value="Segment"/>
</dbReference>
<dbReference type="GeneID" id="63210220"/>
<proteinExistence type="predicted"/>
<dbReference type="RefSeq" id="YP_010013491.1">
    <property type="nucleotide sequence ID" value="NC_053512.1"/>
</dbReference>
<evidence type="ECO:0000313" key="2">
    <source>
        <dbReference type="Proteomes" id="UP000229090"/>
    </source>
</evidence>